<dbReference type="RefSeq" id="WP_327600765.1">
    <property type="nucleotide sequence ID" value="NZ_JAYXHS010000004.1"/>
</dbReference>
<organism evidence="2 3">
    <name type="scientific">Uliginosibacterium silvisoli</name>
    <dbReference type="NCBI Taxonomy" id="3114758"/>
    <lineage>
        <taxon>Bacteria</taxon>
        <taxon>Pseudomonadati</taxon>
        <taxon>Pseudomonadota</taxon>
        <taxon>Betaproteobacteria</taxon>
        <taxon>Rhodocyclales</taxon>
        <taxon>Zoogloeaceae</taxon>
        <taxon>Uliginosibacterium</taxon>
    </lineage>
</organism>
<feature type="domain" description="HTH cro/C1-type" evidence="1">
    <location>
        <begin position="24"/>
        <end position="77"/>
    </location>
</feature>
<gene>
    <name evidence="2" type="ORF">VVD49_18815</name>
</gene>
<dbReference type="InterPro" id="IPR010982">
    <property type="entry name" value="Lambda_DNA-bd_dom_sf"/>
</dbReference>
<dbReference type="SMART" id="SM00530">
    <property type="entry name" value="HTH_XRE"/>
    <property type="match status" value="1"/>
</dbReference>
<proteinExistence type="predicted"/>
<protein>
    <submittedName>
        <fullName evidence="2">Helix-turn-helix transcriptional regulator</fullName>
    </submittedName>
</protein>
<accession>A0ABU6K8M6</accession>
<dbReference type="PROSITE" id="PS50943">
    <property type="entry name" value="HTH_CROC1"/>
    <property type="match status" value="1"/>
</dbReference>
<evidence type="ECO:0000313" key="2">
    <source>
        <dbReference type="EMBL" id="MEC5387791.1"/>
    </source>
</evidence>
<dbReference type="SUPFAM" id="SSF47413">
    <property type="entry name" value="lambda repressor-like DNA-binding domains"/>
    <property type="match status" value="1"/>
</dbReference>
<keyword evidence="3" id="KW-1185">Reference proteome</keyword>
<evidence type="ECO:0000259" key="1">
    <source>
        <dbReference type="PROSITE" id="PS50943"/>
    </source>
</evidence>
<dbReference type="Pfam" id="PF13560">
    <property type="entry name" value="HTH_31"/>
    <property type="match status" value="1"/>
</dbReference>
<dbReference type="Proteomes" id="UP001331561">
    <property type="component" value="Unassembled WGS sequence"/>
</dbReference>
<sequence>MQSNISRSLPPEGVLKLERLGERLRAHRVLNQWTVAEMAERLFCSPGTYRALEAGKPTVSLGTLASALWLLGQADTLDAVAPAPAGLATGRKVRRKAGKLAPGEISEAERDF</sequence>
<name>A0ABU6K8M6_9RHOO</name>
<dbReference type="Gene3D" id="1.10.260.40">
    <property type="entry name" value="lambda repressor-like DNA-binding domains"/>
    <property type="match status" value="1"/>
</dbReference>
<dbReference type="EMBL" id="JAYXHS010000004">
    <property type="protein sequence ID" value="MEC5387791.1"/>
    <property type="molecule type" value="Genomic_DNA"/>
</dbReference>
<reference evidence="2 3" key="1">
    <citation type="submission" date="2024-01" db="EMBL/GenBank/DDBJ databases">
        <title>Uliginosibacterium soil sp. nov.</title>
        <authorList>
            <person name="Lv Y."/>
        </authorList>
    </citation>
    <scope>NUCLEOTIDE SEQUENCE [LARGE SCALE GENOMIC DNA]</scope>
    <source>
        <strain evidence="2 3">H3</strain>
    </source>
</reference>
<evidence type="ECO:0000313" key="3">
    <source>
        <dbReference type="Proteomes" id="UP001331561"/>
    </source>
</evidence>
<dbReference type="InterPro" id="IPR001387">
    <property type="entry name" value="Cro/C1-type_HTH"/>
</dbReference>
<comment type="caution">
    <text evidence="2">The sequence shown here is derived from an EMBL/GenBank/DDBJ whole genome shotgun (WGS) entry which is preliminary data.</text>
</comment>
<dbReference type="CDD" id="cd00093">
    <property type="entry name" value="HTH_XRE"/>
    <property type="match status" value="1"/>
</dbReference>